<gene>
    <name evidence="2" type="ORF">OCTVUL_1B027475</name>
</gene>
<sequence length="141" mass="16676">MAVRYMENRIRAAHVAFGKLFWCAFENKDLKLQTKHTDDYVNNLAVIEWANTNSIEAITTKHRFAWSCHVHRIKSTGLRHQALYNEIKPQITQDSQRPIDTDNDHKSWEQCAENRTASYHTINTGIEHFEGHRRRNEESKR</sequence>
<proteinExistence type="predicted"/>
<dbReference type="AlphaFoldDB" id="A0AA36BL85"/>
<reference evidence="2" key="1">
    <citation type="submission" date="2023-08" db="EMBL/GenBank/DDBJ databases">
        <authorList>
            <person name="Alioto T."/>
            <person name="Alioto T."/>
            <person name="Gomez Garrido J."/>
        </authorList>
    </citation>
    <scope>NUCLEOTIDE SEQUENCE</scope>
</reference>
<dbReference type="EMBL" id="OX597831">
    <property type="protein sequence ID" value="CAI9736094.1"/>
    <property type="molecule type" value="Genomic_DNA"/>
</dbReference>
<protein>
    <submittedName>
        <fullName evidence="2">Uncharacterized protein</fullName>
    </submittedName>
</protein>
<dbReference type="Proteomes" id="UP001162480">
    <property type="component" value="Chromosome 18"/>
</dbReference>
<evidence type="ECO:0000313" key="3">
    <source>
        <dbReference type="Proteomes" id="UP001162480"/>
    </source>
</evidence>
<organism evidence="2 3">
    <name type="scientific">Octopus vulgaris</name>
    <name type="common">Common octopus</name>
    <dbReference type="NCBI Taxonomy" id="6645"/>
    <lineage>
        <taxon>Eukaryota</taxon>
        <taxon>Metazoa</taxon>
        <taxon>Spiralia</taxon>
        <taxon>Lophotrochozoa</taxon>
        <taxon>Mollusca</taxon>
        <taxon>Cephalopoda</taxon>
        <taxon>Coleoidea</taxon>
        <taxon>Octopodiformes</taxon>
        <taxon>Octopoda</taxon>
        <taxon>Incirrata</taxon>
        <taxon>Octopodidae</taxon>
        <taxon>Octopus</taxon>
    </lineage>
</organism>
<evidence type="ECO:0000313" key="2">
    <source>
        <dbReference type="EMBL" id="CAI9736094.1"/>
    </source>
</evidence>
<feature type="compositionally biased region" description="Basic and acidic residues" evidence="1">
    <location>
        <begin position="127"/>
        <end position="141"/>
    </location>
</feature>
<feature type="region of interest" description="Disordered" evidence="1">
    <location>
        <begin position="122"/>
        <end position="141"/>
    </location>
</feature>
<keyword evidence="3" id="KW-1185">Reference proteome</keyword>
<name>A0AA36BL85_OCTVU</name>
<evidence type="ECO:0000256" key="1">
    <source>
        <dbReference type="SAM" id="MobiDB-lite"/>
    </source>
</evidence>
<accession>A0AA36BL85</accession>